<feature type="compositionally biased region" description="Gly residues" evidence="14">
    <location>
        <begin position="570"/>
        <end position="582"/>
    </location>
</feature>
<reference evidence="16 17" key="1">
    <citation type="submission" date="2021-03" db="EMBL/GenBank/DDBJ databases">
        <title>Leishmania (Mundinia) martiniquensis Genome sequencing and assembly.</title>
        <authorList>
            <person name="Almutairi H."/>
            <person name="Gatherer D."/>
        </authorList>
    </citation>
    <scope>NUCLEOTIDE SEQUENCE [LARGE SCALE GENOMIC DNA]</scope>
    <source>
        <strain evidence="16">LSCM1</strain>
    </source>
</reference>
<evidence type="ECO:0000313" key="17">
    <source>
        <dbReference type="Proteomes" id="UP000673552"/>
    </source>
</evidence>
<evidence type="ECO:0000256" key="11">
    <source>
        <dbReference type="ARBA" id="ARBA00032928"/>
    </source>
</evidence>
<evidence type="ECO:0000256" key="14">
    <source>
        <dbReference type="SAM" id="MobiDB-lite"/>
    </source>
</evidence>
<keyword evidence="7" id="KW-0539">Nucleus</keyword>
<dbReference type="PROSITE" id="PS52035">
    <property type="entry name" value="PEPTIDASE_M14"/>
    <property type="match status" value="1"/>
</dbReference>
<organism evidence="16 17">
    <name type="scientific">Leishmania martiniquensis</name>
    <dbReference type="NCBI Taxonomy" id="1580590"/>
    <lineage>
        <taxon>Eukaryota</taxon>
        <taxon>Discoba</taxon>
        <taxon>Euglenozoa</taxon>
        <taxon>Kinetoplastea</taxon>
        <taxon>Metakinetoplastina</taxon>
        <taxon>Trypanosomatida</taxon>
        <taxon>Trypanosomatidae</taxon>
        <taxon>Leishmaniinae</taxon>
        <taxon>Leishmania</taxon>
    </lineage>
</organism>
<feature type="region of interest" description="Disordered" evidence="14">
    <location>
        <begin position="282"/>
        <end position="317"/>
    </location>
</feature>
<evidence type="ECO:0000259" key="15">
    <source>
        <dbReference type="PROSITE" id="PS52035"/>
    </source>
</evidence>
<feature type="compositionally biased region" description="Polar residues" evidence="14">
    <location>
        <begin position="156"/>
        <end position="172"/>
    </location>
</feature>
<dbReference type="InterPro" id="IPR050821">
    <property type="entry name" value="Cytosolic_carboxypeptidase"/>
</dbReference>
<evidence type="ECO:0000256" key="9">
    <source>
        <dbReference type="ARBA" id="ARBA00024627"/>
    </source>
</evidence>
<dbReference type="Proteomes" id="UP000673552">
    <property type="component" value="Chromosome 34"/>
</dbReference>
<evidence type="ECO:0000256" key="8">
    <source>
        <dbReference type="ARBA" id="ARBA00024141"/>
    </source>
</evidence>
<dbReference type="GO" id="GO:0030496">
    <property type="term" value="C:midbody"/>
    <property type="evidence" value="ECO:0007669"/>
    <property type="project" value="UniProtKB-SubCell"/>
</dbReference>
<evidence type="ECO:0000313" key="16">
    <source>
        <dbReference type="EMBL" id="KAG5468324.1"/>
    </source>
</evidence>
<dbReference type="SUPFAM" id="SSF53187">
    <property type="entry name" value="Zn-dependent exopeptidases"/>
    <property type="match status" value="1"/>
</dbReference>
<evidence type="ECO:0000256" key="6">
    <source>
        <dbReference type="ARBA" id="ARBA00023212"/>
    </source>
</evidence>
<evidence type="ECO:0000256" key="1">
    <source>
        <dbReference type="ARBA" id="ARBA00001947"/>
    </source>
</evidence>
<feature type="compositionally biased region" description="Low complexity" evidence="14">
    <location>
        <begin position="583"/>
        <end position="599"/>
    </location>
</feature>
<feature type="compositionally biased region" description="Acidic residues" evidence="14">
    <location>
        <begin position="557"/>
        <end position="567"/>
    </location>
</feature>
<feature type="region of interest" description="Disordered" evidence="14">
    <location>
        <begin position="687"/>
        <end position="721"/>
    </location>
</feature>
<dbReference type="GO" id="GO:0005634">
    <property type="term" value="C:nucleus"/>
    <property type="evidence" value="ECO:0007669"/>
    <property type="project" value="UniProtKB-SubCell"/>
</dbReference>
<comment type="cofactor">
    <cofactor evidence="1">
        <name>Zn(2+)</name>
        <dbReference type="ChEBI" id="CHEBI:29105"/>
    </cofactor>
</comment>
<feature type="domain" description="Peptidase M14" evidence="15">
    <location>
        <begin position="699"/>
        <end position="1032"/>
    </location>
</feature>
<dbReference type="GO" id="GO:0006508">
    <property type="term" value="P:proteolysis"/>
    <property type="evidence" value="ECO:0007669"/>
    <property type="project" value="InterPro"/>
</dbReference>
<keyword evidence="6" id="KW-0206">Cytoskeleton</keyword>
<comment type="caution">
    <text evidence="16">The sequence shown here is derived from an EMBL/GenBank/DDBJ whole genome shotgun (WGS) entry which is preliminary data.</text>
</comment>
<feature type="active site" description="Proton donor/acceptor" evidence="13">
    <location>
        <position position="978"/>
    </location>
</feature>
<dbReference type="GO" id="GO:0004181">
    <property type="term" value="F:metallocarboxypeptidase activity"/>
    <property type="evidence" value="ECO:0007669"/>
    <property type="project" value="InterPro"/>
</dbReference>
<feature type="compositionally biased region" description="Basic and acidic residues" evidence="14">
    <location>
        <begin position="687"/>
        <end position="696"/>
    </location>
</feature>
<dbReference type="GeneID" id="92512399"/>
<dbReference type="AlphaFoldDB" id="A0A836GA51"/>
<comment type="subcellular location">
    <subcellularLocation>
        <location evidence="3">Cytoplasm</location>
        <location evidence="3">Cytoskeleton</location>
        <location evidence="3">Spindle</location>
    </subcellularLocation>
    <subcellularLocation>
        <location evidence="4">Midbody</location>
    </subcellularLocation>
    <subcellularLocation>
        <location evidence="2">Nucleus</location>
    </subcellularLocation>
</comment>
<dbReference type="InterPro" id="IPR000834">
    <property type="entry name" value="Peptidase_M14"/>
</dbReference>
<feature type="compositionally biased region" description="Polar residues" evidence="14">
    <location>
        <begin position="286"/>
        <end position="295"/>
    </location>
</feature>
<comment type="similarity">
    <text evidence="5 13">Belongs to the peptidase M14 family.</text>
</comment>
<dbReference type="FunFam" id="3.40.630.10:FF:000118">
    <property type="entry name" value="Metallo-peptidase, Clan MC, Family M14"/>
    <property type="match status" value="1"/>
</dbReference>
<sequence length="1221" mass="132052">MPRSSSLNNTKLSGRDALLEASECTQPAQQQSLKEREYQANSTRSCTAAEEEADLQGLTNEAREETGGALGLHFYKDLTTYPPDVPVLRAAAAFPRWRQGAPNSDIAPTTGGDGRDVSALREDGLAPSPPLEHRPLSRSLLFSTTPKPRDVAAPARSSSTHRGSAEQNTVARHQTHRLPLEGRDCSPKGAAYFAQQLHSGLRESSIEPLSSPGRTQALPIRSSRCGIPATCRTPSLPASRSSQLLPSALQHVALQSCALTPAPPEAVGSVVSNLDIIRTGNLVTEPRTSTPNRSTLQPPSSSHPLQSRQQQLHQKSSIQTVVFSSLDNEANATRMGQSFSGCSRKTSPKEGNSQRTSTEGRCHASRRTSKSTNVSSTRESAHLVGRRDPGVAAHLASGSPANASGPMPQGSLVDDGNWVFQRPPNNQRTFYFEEDNLEFSSQFDSGNLIQVERLGTFQYRMYTAMDCGNSPWQTNNRQWFHFSVRGGIKGATVTICFVGMAHSSMFTYEWMPVMAVVPTRPHYTRIPGKALVEALETMPETPGYPLLVHKPVPKDDADSDGGDEGYNEGDLGGTGTAAGAGSGSVSLSVSPAGKPSGAGKSKKNKKKNIAMNLTFHFKIEAEISVTYTPPQGRPDAPAIYIASNHPYTYYTLQRNLTMWQEVARRSISMRETSVQGRDHQAMRFVSEQRDTTESHGKNGPITLPPEGISRDKKSVASSNSEGVPVSSAAAQREIYFHREVLCKSLEKRDVTLLTISDCSRMTGQRAPLISKDDDLPHSSALGHTQRPYSFSGKHYVVLTARVHPGECPGSHLMHGCIDFLLNCTDSRAAALRHNFVFCIVPMLNPDGVIRGHSRVDSNGVDLNRMYRDPSRKRHPAPFAVLALLRSLGSQLALFIDMHAHANKRGTFFYGNSMDGANQVENLLYAKLVSLNTPYLDFRSCNFSEANMFAVGKSGKRKDSSSRVVAFTEAGIVHGYTIETSHVMADTLNQVALLTSHSGDQLDTALPTPLPLMHTVATFHDTGRAMLVALLDLKGLNPVSRLPLTQFHSTRGLALWLQRQLQIESAELLFAQAFKMHGKEVQVSTSESGSALLTAIMKSMTTEEYPDKITIKGARLLPRTTFSGVRTFLPPEMAILLLLQTAPTGPPRSLLYSGGNSASVSGGVYGGGANGKGGDTALRRGLSPSYGGHSGNSGVTTGPPPVISTRRRSKPAFLSGDSTVET</sequence>
<keyword evidence="17" id="KW-1185">Reference proteome</keyword>
<evidence type="ECO:0000256" key="12">
    <source>
        <dbReference type="ARBA" id="ARBA00047714"/>
    </source>
</evidence>
<evidence type="ECO:0000256" key="10">
    <source>
        <dbReference type="ARBA" id="ARBA00032753"/>
    </source>
</evidence>
<proteinExistence type="inferred from homology"/>
<dbReference type="Pfam" id="PF00246">
    <property type="entry name" value="Peptidase_M14"/>
    <property type="match status" value="1"/>
</dbReference>
<keyword evidence="6" id="KW-0963">Cytoplasm</keyword>
<feature type="compositionally biased region" description="Basic and acidic residues" evidence="14">
    <location>
        <begin position="379"/>
        <end position="389"/>
    </location>
</feature>
<protein>
    <recommendedName>
        <fullName evidence="8">Cytosolic carboxypeptidase-like protein 5</fullName>
    </recommendedName>
    <alternativeName>
        <fullName evidence="11">ATP/GTP-binding protein-like 5</fullName>
    </alternativeName>
    <alternativeName>
        <fullName evidence="10">Protein deglutamylase CCP5</fullName>
    </alternativeName>
</protein>
<dbReference type="Pfam" id="PF18027">
    <property type="entry name" value="Pepdidase_M14_N"/>
    <property type="match status" value="1"/>
</dbReference>
<name>A0A836GA51_9TRYP</name>
<dbReference type="Gene3D" id="3.40.630.10">
    <property type="entry name" value="Zn peptidases"/>
    <property type="match status" value="1"/>
</dbReference>
<dbReference type="FunFam" id="2.60.40.3120:FF:000004">
    <property type="entry name" value="Metallo-peptidase, Clan MC, Family M14"/>
    <property type="match status" value="1"/>
</dbReference>
<dbReference type="InterPro" id="IPR034286">
    <property type="entry name" value="M14_AGBL5-like"/>
</dbReference>
<accession>A0A836GA51</accession>
<dbReference type="RefSeq" id="XP_067175262.1">
    <property type="nucleotide sequence ID" value="XM_067319887.1"/>
</dbReference>
<feature type="region of interest" description="Disordered" evidence="14">
    <location>
        <begin position="1170"/>
        <end position="1221"/>
    </location>
</feature>
<gene>
    <name evidence="16" type="ORF">LSCM1_02304</name>
</gene>
<dbReference type="PANTHER" id="PTHR12756">
    <property type="entry name" value="CYTOSOLIC CARBOXYPEPTIDASE"/>
    <property type="match status" value="1"/>
</dbReference>
<feature type="region of interest" description="Disordered" evidence="14">
    <location>
        <begin position="543"/>
        <end position="605"/>
    </location>
</feature>
<evidence type="ECO:0000256" key="2">
    <source>
        <dbReference type="ARBA" id="ARBA00004123"/>
    </source>
</evidence>
<dbReference type="CDD" id="cd06236">
    <property type="entry name" value="M14_AGBL5_like"/>
    <property type="match status" value="1"/>
</dbReference>
<evidence type="ECO:0000256" key="5">
    <source>
        <dbReference type="ARBA" id="ARBA00005988"/>
    </source>
</evidence>
<evidence type="ECO:0000256" key="3">
    <source>
        <dbReference type="ARBA" id="ARBA00004186"/>
    </source>
</evidence>
<feature type="compositionally biased region" description="Basic and acidic residues" evidence="14">
    <location>
        <begin position="113"/>
        <end position="124"/>
    </location>
</feature>
<dbReference type="EMBL" id="JAFEUZ010000034">
    <property type="protein sequence ID" value="KAG5468324.1"/>
    <property type="molecule type" value="Genomic_DNA"/>
</dbReference>
<feature type="compositionally biased region" description="Polar residues" evidence="14">
    <location>
        <begin position="335"/>
        <end position="359"/>
    </location>
</feature>
<dbReference type="GO" id="GO:0008270">
    <property type="term" value="F:zinc ion binding"/>
    <property type="evidence" value="ECO:0007669"/>
    <property type="project" value="InterPro"/>
</dbReference>
<comment type="catalytic activity">
    <reaction evidence="9">
        <text>C-terminal L-alpha-aminoacyl-L-glutamyl-[tubulin] + H2O = C-terminal L-alpha-aminoacyl-[tubulin] + L-glutamate</text>
        <dbReference type="Rhea" id="RHEA:63796"/>
        <dbReference type="Rhea" id="RHEA-COMP:16436"/>
        <dbReference type="Rhea" id="RHEA-COMP:16437"/>
        <dbReference type="ChEBI" id="CHEBI:15377"/>
        <dbReference type="ChEBI" id="CHEBI:29985"/>
        <dbReference type="ChEBI" id="CHEBI:90782"/>
        <dbReference type="ChEBI" id="CHEBI:149556"/>
        <dbReference type="EC" id="3.4.17.24"/>
    </reaction>
    <physiologicalReaction direction="left-to-right" evidence="9">
        <dbReference type="Rhea" id="RHEA:63797"/>
    </physiologicalReaction>
</comment>
<dbReference type="Gene3D" id="2.60.40.3120">
    <property type="match status" value="1"/>
</dbReference>
<dbReference type="GO" id="GO:0005819">
    <property type="term" value="C:spindle"/>
    <property type="evidence" value="ECO:0007669"/>
    <property type="project" value="UniProtKB-SubCell"/>
</dbReference>
<feature type="compositionally biased region" description="Polar residues" evidence="14">
    <location>
        <begin position="23"/>
        <end position="32"/>
    </location>
</feature>
<feature type="region of interest" description="Disordered" evidence="14">
    <location>
        <begin position="335"/>
        <end position="412"/>
    </location>
</feature>
<evidence type="ECO:0000256" key="7">
    <source>
        <dbReference type="ARBA" id="ARBA00023242"/>
    </source>
</evidence>
<dbReference type="OrthoDB" id="10253041at2759"/>
<evidence type="ECO:0000256" key="4">
    <source>
        <dbReference type="ARBA" id="ARBA00004214"/>
    </source>
</evidence>
<comment type="catalytic activity">
    <reaction evidence="12">
        <text>gamma-L-glutamyl-L-glutamyl-[protein] + H2O = L-glutamyl-[protein] + L-glutamate</text>
        <dbReference type="Rhea" id="RHEA:60152"/>
        <dbReference type="Rhea" id="RHEA-COMP:10208"/>
        <dbReference type="Rhea" id="RHEA-COMP:15517"/>
        <dbReference type="ChEBI" id="CHEBI:15377"/>
        <dbReference type="ChEBI" id="CHEBI:29973"/>
        <dbReference type="ChEBI" id="CHEBI:29985"/>
        <dbReference type="ChEBI" id="CHEBI:143622"/>
    </reaction>
    <physiologicalReaction direction="left-to-right" evidence="12">
        <dbReference type="Rhea" id="RHEA:60153"/>
    </physiologicalReaction>
</comment>
<evidence type="ECO:0000256" key="13">
    <source>
        <dbReference type="PROSITE-ProRule" id="PRU01379"/>
    </source>
</evidence>
<feature type="region of interest" description="Disordered" evidence="14">
    <location>
        <begin position="21"/>
        <end position="62"/>
    </location>
</feature>
<dbReference type="KEGG" id="lmat:92512399"/>
<dbReference type="PANTHER" id="PTHR12756:SF46">
    <property type="entry name" value="CYTOSOLIC CARBOXYPEPTIDASE-LIKE PROTEIN 5"/>
    <property type="match status" value="1"/>
</dbReference>
<dbReference type="InterPro" id="IPR040626">
    <property type="entry name" value="Pepdidase_M14_N"/>
</dbReference>
<feature type="region of interest" description="Disordered" evidence="14">
    <location>
        <begin position="99"/>
        <end position="184"/>
    </location>
</feature>
<feature type="compositionally biased region" description="Low complexity" evidence="14">
    <location>
        <begin position="296"/>
        <end position="317"/>
    </location>
</feature>